<feature type="compositionally biased region" description="Polar residues" evidence="1">
    <location>
        <begin position="1"/>
        <end position="14"/>
    </location>
</feature>
<feature type="compositionally biased region" description="Polar residues" evidence="1">
    <location>
        <begin position="26"/>
        <end position="42"/>
    </location>
</feature>
<name>A0A0C2XZ53_SERVB</name>
<dbReference type="EMBL" id="KN824277">
    <property type="protein sequence ID" value="KIM34122.1"/>
    <property type="molecule type" value="Genomic_DNA"/>
</dbReference>
<evidence type="ECO:0000256" key="1">
    <source>
        <dbReference type="SAM" id="MobiDB-lite"/>
    </source>
</evidence>
<reference evidence="3" key="2">
    <citation type="submission" date="2015-01" db="EMBL/GenBank/DDBJ databases">
        <title>Evolutionary Origins and Diversification of the Mycorrhizal Mutualists.</title>
        <authorList>
            <consortium name="DOE Joint Genome Institute"/>
            <consortium name="Mycorrhizal Genomics Consortium"/>
            <person name="Kohler A."/>
            <person name="Kuo A."/>
            <person name="Nagy L.G."/>
            <person name="Floudas D."/>
            <person name="Copeland A."/>
            <person name="Barry K.W."/>
            <person name="Cichocki N."/>
            <person name="Veneault-Fourrey C."/>
            <person name="LaButti K."/>
            <person name="Lindquist E.A."/>
            <person name="Lipzen A."/>
            <person name="Lundell T."/>
            <person name="Morin E."/>
            <person name="Murat C."/>
            <person name="Riley R."/>
            <person name="Ohm R."/>
            <person name="Sun H."/>
            <person name="Tunlid A."/>
            <person name="Henrissat B."/>
            <person name="Grigoriev I.V."/>
            <person name="Hibbett D.S."/>
            <person name="Martin F."/>
        </authorList>
    </citation>
    <scope>NUCLEOTIDE SEQUENCE [LARGE SCALE GENOMIC DNA]</scope>
    <source>
        <strain evidence="3">MAFF 305830</strain>
    </source>
</reference>
<gene>
    <name evidence="2" type="ORF">M408DRAFT_90954</name>
</gene>
<feature type="compositionally biased region" description="Low complexity" evidence="1">
    <location>
        <begin position="178"/>
        <end position="194"/>
    </location>
</feature>
<organism evidence="2 3">
    <name type="scientific">Serendipita vermifera MAFF 305830</name>
    <dbReference type="NCBI Taxonomy" id="933852"/>
    <lineage>
        <taxon>Eukaryota</taxon>
        <taxon>Fungi</taxon>
        <taxon>Dikarya</taxon>
        <taxon>Basidiomycota</taxon>
        <taxon>Agaricomycotina</taxon>
        <taxon>Agaricomycetes</taxon>
        <taxon>Sebacinales</taxon>
        <taxon>Serendipitaceae</taxon>
        <taxon>Serendipita</taxon>
    </lineage>
</organism>
<protein>
    <submittedName>
        <fullName evidence="2">Uncharacterized protein</fullName>
    </submittedName>
</protein>
<feature type="compositionally biased region" description="Polar residues" evidence="1">
    <location>
        <begin position="195"/>
        <end position="224"/>
    </location>
</feature>
<feature type="region of interest" description="Disordered" evidence="1">
    <location>
        <begin position="96"/>
        <end position="134"/>
    </location>
</feature>
<dbReference type="AlphaFoldDB" id="A0A0C2XZ53"/>
<reference evidence="2 3" key="1">
    <citation type="submission" date="2014-04" db="EMBL/GenBank/DDBJ databases">
        <authorList>
            <consortium name="DOE Joint Genome Institute"/>
            <person name="Kuo A."/>
            <person name="Zuccaro A."/>
            <person name="Kohler A."/>
            <person name="Nagy L.G."/>
            <person name="Floudas D."/>
            <person name="Copeland A."/>
            <person name="Barry K.W."/>
            <person name="Cichocki N."/>
            <person name="Veneault-Fourrey C."/>
            <person name="LaButti K."/>
            <person name="Lindquist E.A."/>
            <person name="Lipzen A."/>
            <person name="Lundell T."/>
            <person name="Morin E."/>
            <person name="Murat C."/>
            <person name="Sun H."/>
            <person name="Tunlid A."/>
            <person name="Henrissat B."/>
            <person name="Grigoriev I.V."/>
            <person name="Hibbett D.S."/>
            <person name="Martin F."/>
            <person name="Nordberg H.P."/>
            <person name="Cantor M.N."/>
            <person name="Hua S.X."/>
        </authorList>
    </citation>
    <scope>NUCLEOTIDE SEQUENCE [LARGE SCALE GENOMIC DNA]</scope>
    <source>
        <strain evidence="2 3">MAFF 305830</strain>
    </source>
</reference>
<feature type="region of interest" description="Disordered" evidence="1">
    <location>
        <begin position="1"/>
        <end position="57"/>
    </location>
</feature>
<dbReference type="Proteomes" id="UP000054097">
    <property type="component" value="Unassembled WGS sequence"/>
</dbReference>
<proteinExistence type="predicted"/>
<feature type="compositionally biased region" description="Basic and acidic residues" evidence="1">
    <location>
        <begin position="47"/>
        <end position="56"/>
    </location>
</feature>
<evidence type="ECO:0000313" key="3">
    <source>
        <dbReference type="Proteomes" id="UP000054097"/>
    </source>
</evidence>
<evidence type="ECO:0000313" key="2">
    <source>
        <dbReference type="EMBL" id="KIM34122.1"/>
    </source>
</evidence>
<keyword evidence="3" id="KW-1185">Reference proteome</keyword>
<dbReference type="HOGENOM" id="CLU_1235696_0_0_1"/>
<accession>A0A0C2XZ53</accession>
<dbReference type="OrthoDB" id="10277133at2759"/>
<sequence>MSTRVTRSRNGSRSSVEDRLDGRSGNGPQTPPSSFVFTSSRIGKSHRNPDNQHDPRTMTTVFARSRSQTVNSSSPTPVLSAVHVTTHAYGAAHALPAHSSFRRNRNDGRPGPMRSITSFPTPPRCINPSSIQPRPQASKSFYLGLIGRLAEATPPSDDDASPVAWSPISEPAPKKMNTFFPPSSKNTPPNSSSPITPRNDNQQQQQGSSYFTFKPRQPSTSHHR</sequence>
<feature type="region of interest" description="Disordered" evidence="1">
    <location>
        <begin position="153"/>
        <end position="224"/>
    </location>
</feature>